<evidence type="ECO:0000256" key="1">
    <source>
        <dbReference type="SAM" id="MobiDB-lite"/>
    </source>
</evidence>
<sequence length="44" mass="4381">MISSSAANPNRARAAFLSASFSGTNRLVSTPGGTMVDGNARPAA</sequence>
<accession>A0A6J6AGY7</accession>
<feature type="region of interest" description="Disordered" evidence="1">
    <location>
        <begin position="24"/>
        <end position="44"/>
    </location>
</feature>
<dbReference type="AlphaFoldDB" id="A0A6J6AGY7"/>
<evidence type="ECO:0000313" key="2">
    <source>
        <dbReference type="EMBL" id="CAB4368117.1"/>
    </source>
</evidence>
<dbReference type="EMBL" id="CAETWZ010000085">
    <property type="protein sequence ID" value="CAB4368117.1"/>
    <property type="molecule type" value="Genomic_DNA"/>
</dbReference>
<reference evidence="2" key="1">
    <citation type="submission" date="2020-05" db="EMBL/GenBank/DDBJ databases">
        <authorList>
            <person name="Chiriac C."/>
            <person name="Salcher M."/>
            <person name="Ghai R."/>
            <person name="Kavagutti S V."/>
        </authorList>
    </citation>
    <scope>NUCLEOTIDE SEQUENCE</scope>
</reference>
<name>A0A6J6AGY7_9ZZZZ</name>
<gene>
    <name evidence="2" type="ORF">UFOPK4179_00914</name>
</gene>
<proteinExistence type="predicted"/>
<protein>
    <submittedName>
        <fullName evidence="2">Unannotated protein</fullName>
    </submittedName>
</protein>
<organism evidence="2">
    <name type="scientific">freshwater metagenome</name>
    <dbReference type="NCBI Taxonomy" id="449393"/>
    <lineage>
        <taxon>unclassified sequences</taxon>
        <taxon>metagenomes</taxon>
        <taxon>ecological metagenomes</taxon>
    </lineage>
</organism>